<dbReference type="AlphaFoldDB" id="A0A7W9HQ52"/>
<protein>
    <submittedName>
        <fullName evidence="1">Uncharacterized protein</fullName>
    </submittedName>
</protein>
<gene>
    <name evidence="1" type="ORF">F4560_006190</name>
</gene>
<dbReference type="Proteomes" id="UP000552097">
    <property type="component" value="Unassembled WGS sequence"/>
</dbReference>
<accession>A0A7W9HQ52</accession>
<comment type="caution">
    <text evidence="1">The sequence shown here is derived from an EMBL/GenBank/DDBJ whole genome shotgun (WGS) entry which is preliminary data.</text>
</comment>
<evidence type="ECO:0000313" key="1">
    <source>
        <dbReference type="EMBL" id="MBB5806422.1"/>
    </source>
</evidence>
<dbReference type="EMBL" id="JACHMO010000001">
    <property type="protein sequence ID" value="MBB5806422.1"/>
    <property type="molecule type" value="Genomic_DNA"/>
</dbReference>
<name>A0A7W9HQ52_9PSEU</name>
<keyword evidence="2" id="KW-1185">Reference proteome</keyword>
<organism evidence="1 2">
    <name type="scientific">Saccharothrix ecbatanensis</name>
    <dbReference type="NCBI Taxonomy" id="1105145"/>
    <lineage>
        <taxon>Bacteria</taxon>
        <taxon>Bacillati</taxon>
        <taxon>Actinomycetota</taxon>
        <taxon>Actinomycetes</taxon>
        <taxon>Pseudonocardiales</taxon>
        <taxon>Pseudonocardiaceae</taxon>
        <taxon>Saccharothrix</taxon>
    </lineage>
</organism>
<sequence>MGLYVLLQPEEDADAGVVERAQGHPSLVISSGDARMTVQIAGREGGAEMAIRFARQLEEAAGVFAERCEALTKLAPLDFDALAATLGTTPDEVAAAVERENDKPPAVVDSVAFAETGTSAEDPR</sequence>
<evidence type="ECO:0000313" key="2">
    <source>
        <dbReference type="Proteomes" id="UP000552097"/>
    </source>
</evidence>
<dbReference type="RefSeq" id="WP_184925970.1">
    <property type="nucleotide sequence ID" value="NZ_JACHMO010000001.1"/>
</dbReference>
<proteinExistence type="predicted"/>
<reference evidence="1 2" key="1">
    <citation type="submission" date="2020-08" db="EMBL/GenBank/DDBJ databases">
        <title>Sequencing the genomes of 1000 actinobacteria strains.</title>
        <authorList>
            <person name="Klenk H.-P."/>
        </authorList>
    </citation>
    <scope>NUCLEOTIDE SEQUENCE [LARGE SCALE GENOMIC DNA]</scope>
    <source>
        <strain evidence="1 2">DSM 45486</strain>
    </source>
</reference>